<dbReference type="SMART" id="SM00256">
    <property type="entry name" value="FBOX"/>
    <property type="match status" value="1"/>
</dbReference>
<accession>A0ABQ8DKK7</accession>
<keyword evidence="1" id="KW-0472">Membrane</keyword>
<dbReference type="NCBIfam" id="TIGR01640">
    <property type="entry name" value="F_box_assoc_1"/>
    <property type="match status" value="2"/>
</dbReference>
<proteinExistence type="predicted"/>
<dbReference type="CDD" id="cd22157">
    <property type="entry name" value="F-box_AtFBW1-like"/>
    <property type="match status" value="1"/>
</dbReference>
<protein>
    <recommendedName>
        <fullName evidence="2">F-box domain-containing protein</fullName>
    </recommendedName>
</protein>
<dbReference type="InterPro" id="IPR036047">
    <property type="entry name" value="F-box-like_dom_sf"/>
</dbReference>
<comment type="caution">
    <text evidence="3">The sequence shown here is derived from an EMBL/GenBank/DDBJ whole genome shotgun (WGS) entry which is preliminary data.</text>
</comment>
<keyword evidence="1" id="KW-0812">Transmembrane</keyword>
<evidence type="ECO:0000259" key="2">
    <source>
        <dbReference type="PROSITE" id="PS50181"/>
    </source>
</evidence>
<dbReference type="PANTHER" id="PTHR31111">
    <property type="entry name" value="BNAA05G37150D PROTEIN-RELATED"/>
    <property type="match status" value="1"/>
</dbReference>
<keyword evidence="4" id="KW-1185">Reference proteome</keyword>
<sequence length="800" mass="92803">MLLWVFDIIFTLTCRFIIIIISLLEKLLSFLTLFLRIASSTRPHIVAARTHLRETMSRNSSGVIPLDLMWESIINNFIVIDSIVTRRLIIQQPRDPHFFFEKCRYQPPHDLPFTILTYHHQATDEEQHYHEEIIGEGYLIGFQYVRGLIGFWCSHNVEYFRIHNPTTRQSIFLPNTTRLPGALFYLFGYDPFKNQYKVLCLTHNLYELSLSCTLFILKDVSKKWRGIQCSIGFHFLFGQEVCISGSIYYKARDANGTPVLASFDVRHEKFNHVRTPENLLAYYNHEDSTLVNYHGKLGCICPSSFNWNEMDMWVMQDAEKQEWSKIDTFLDMLHGLPNLNMVRFAGVTNPGGEIVIVHKEYLSELALKVYYYDTKQNGLRRAEIQTTRPSDQVTIRAVTDHVENIMHLPTMAGNSSGVITIPLDLVVDILEKLPTKSLARFRCVSYQWESIINNYIVIDSIVTRRSNQPPRDPHFFIEKLLNQPQRGLPFRSSPRPSSILSYTYLYHQVTDEEQLYHEEIIGKYEGYLEDFQYVRGLIGFSCYSDNGQFRIYNPTTTQSLSLPVTRLPGSLFYLFGYDTFKNQYKVLCLTPRRQEQSCKLFILGDVSNEWWDIQCGVGGHFPLEQAVCINGTIYYKARKIDWTHVLVSFDVRHEVFNHVQTPENLWLSGDHGDSTLVNYQGKLGCVCPKNFSLNTVDVDMWVMQDAEKQEWSKVTFLDMLHGLPSLNIRFAGVTNPGGEIVLVHKDYLSELAINVYYYDPKTSGLRRAEIQTTTSLYRVRPSENVTIRAVTDHVENIMRL</sequence>
<dbReference type="EMBL" id="JAGKQM010000004">
    <property type="protein sequence ID" value="KAH0929891.1"/>
    <property type="molecule type" value="Genomic_DNA"/>
</dbReference>
<evidence type="ECO:0000313" key="3">
    <source>
        <dbReference type="EMBL" id="KAH0929891.1"/>
    </source>
</evidence>
<gene>
    <name evidence="3" type="ORF">HID58_015618</name>
</gene>
<dbReference type="PANTHER" id="PTHR31111:SF105">
    <property type="entry name" value="F-BOX DOMAIN-CONTAINING PROTEIN"/>
    <property type="match status" value="1"/>
</dbReference>
<feature type="domain" description="F-box" evidence="2">
    <location>
        <begin position="415"/>
        <end position="465"/>
    </location>
</feature>
<evidence type="ECO:0000313" key="4">
    <source>
        <dbReference type="Proteomes" id="UP000824890"/>
    </source>
</evidence>
<feature type="transmembrane region" description="Helical" evidence="1">
    <location>
        <begin position="12"/>
        <end position="35"/>
    </location>
</feature>
<keyword evidence="1" id="KW-1133">Transmembrane helix</keyword>
<organism evidence="3 4">
    <name type="scientific">Brassica napus</name>
    <name type="common">Rape</name>
    <dbReference type="NCBI Taxonomy" id="3708"/>
    <lineage>
        <taxon>Eukaryota</taxon>
        <taxon>Viridiplantae</taxon>
        <taxon>Streptophyta</taxon>
        <taxon>Embryophyta</taxon>
        <taxon>Tracheophyta</taxon>
        <taxon>Spermatophyta</taxon>
        <taxon>Magnoliopsida</taxon>
        <taxon>eudicotyledons</taxon>
        <taxon>Gunneridae</taxon>
        <taxon>Pentapetalae</taxon>
        <taxon>rosids</taxon>
        <taxon>malvids</taxon>
        <taxon>Brassicales</taxon>
        <taxon>Brassicaceae</taxon>
        <taxon>Brassiceae</taxon>
        <taxon>Brassica</taxon>
    </lineage>
</organism>
<dbReference type="Proteomes" id="UP000824890">
    <property type="component" value="Unassembled WGS sequence"/>
</dbReference>
<dbReference type="PROSITE" id="PS50181">
    <property type="entry name" value="FBOX"/>
    <property type="match status" value="1"/>
</dbReference>
<dbReference type="InterPro" id="IPR013187">
    <property type="entry name" value="F-box-assoc_dom_typ3"/>
</dbReference>
<dbReference type="SUPFAM" id="SSF81383">
    <property type="entry name" value="F-box domain"/>
    <property type="match status" value="1"/>
</dbReference>
<name>A0ABQ8DKK7_BRANA</name>
<dbReference type="Pfam" id="PF08268">
    <property type="entry name" value="FBA_3"/>
    <property type="match status" value="2"/>
</dbReference>
<dbReference type="InterPro" id="IPR017451">
    <property type="entry name" value="F-box-assoc_interact_dom"/>
</dbReference>
<evidence type="ECO:0000256" key="1">
    <source>
        <dbReference type="SAM" id="Phobius"/>
    </source>
</evidence>
<dbReference type="InterPro" id="IPR001810">
    <property type="entry name" value="F-box_dom"/>
</dbReference>
<dbReference type="Pfam" id="PF00646">
    <property type="entry name" value="F-box"/>
    <property type="match status" value="1"/>
</dbReference>
<reference evidence="3 4" key="1">
    <citation type="submission" date="2021-05" db="EMBL/GenBank/DDBJ databases">
        <title>Genome Assembly of Synthetic Allotetraploid Brassica napus Reveals Homoeologous Exchanges between Subgenomes.</title>
        <authorList>
            <person name="Davis J.T."/>
        </authorList>
    </citation>
    <scope>NUCLEOTIDE SEQUENCE [LARGE SCALE GENOMIC DNA]</scope>
    <source>
        <strain evidence="4">cv. Da-Ae</strain>
        <tissue evidence="3">Seedling</tissue>
    </source>
</reference>